<keyword evidence="9" id="KW-1185">Reference proteome</keyword>
<protein>
    <submittedName>
        <fullName evidence="8">Cytochrome P450</fullName>
    </submittedName>
</protein>
<dbReference type="Proteomes" id="UP001501183">
    <property type="component" value="Unassembled WGS sequence"/>
</dbReference>
<name>A0ABP8PU56_9NOCA</name>
<comment type="caution">
    <text evidence="8">The sequence shown here is derived from an EMBL/GenBank/DDBJ whole genome shotgun (WGS) entry which is preliminary data.</text>
</comment>
<evidence type="ECO:0000313" key="9">
    <source>
        <dbReference type="Proteomes" id="UP001501183"/>
    </source>
</evidence>
<comment type="cofactor">
    <cofactor evidence="1">
        <name>heme</name>
        <dbReference type="ChEBI" id="CHEBI:30413"/>
    </cofactor>
</comment>
<gene>
    <name evidence="8" type="ORF">GCM10023094_55700</name>
</gene>
<evidence type="ECO:0000256" key="1">
    <source>
        <dbReference type="ARBA" id="ARBA00001971"/>
    </source>
</evidence>
<organism evidence="8 9">
    <name type="scientific">Rhodococcus olei</name>
    <dbReference type="NCBI Taxonomy" id="2161675"/>
    <lineage>
        <taxon>Bacteria</taxon>
        <taxon>Bacillati</taxon>
        <taxon>Actinomycetota</taxon>
        <taxon>Actinomycetes</taxon>
        <taxon>Mycobacteriales</taxon>
        <taxon>Nocardiaceae</taxon>
        <taxon>Rhodococcus</taxon>
    </lineage>
</organism>
<dbReference type="InterPro" id="IPR002397">
    <property type="entry name" value="Cyt_P450_B"/>
</dbReference>
<dbReference type="Pfam" id="PF00067">
    <property type="entry name" value="p450"/>
    <property type="match status" value="1"/>
</dbReference>
<evidence type="ECO:0000256" key="5">
    <source>
        <dbReference type="ARBA" id="ARBA00023002"/>
    </source>
</evidence>
<dbReference type="PANTHER" id="PTHR46696:SF4">
    <property type="entry name" value="BIOTIN BIOSYNTHESIS CYTOCHROME P450"/>
    <property type="match status" value="1"/>
</dbReference>
<evidence type="ECO:0000256" key="6">
    <source>
        <dbReference type="ARBA" id="ARBA00023004"/>
    </source>
</evidence>
<dbReference type="InterPro" id="IPR001128">
    <property type="entry name" value="Cyt_P450"/>
</dbReference>
<keyword evidence="5" id="KW-0560">Oxidoreductase</keyword>
<dbReference type="Gene3D" id="1.10.630.10">
    <property type="entry name" value="Cytochrome P450"/>
    <property type="match status" value="1"/>
</dbReference>
<proteinExistence type="inferred from homology"/>
<reference evidence="9" key="1">
    <citation type="journal article" date="2019" name="Int. J. Syst. Evol. Microbiol.">
        <title>The Global Catalogue of Microorganisms (GCM) 10K type strain sequencing project: providing services to taxonomists for standard genome sequencing and annotation.</title>
        <authorList>
            <consortium name="The Broad Institute Genomics Platform"/>
            <consortium name="The Broad Institute Genome Sequencing Center for Infectious Disease"/>
            <person name="Wu L."/>
            <person name="Ma J."/>
        </authorList>
    </citation>
    <scope>NUCLEOTIDE SEQUENCE [LARGE SCALE GENOMIC DNA]</scope>
    <source>
        <strain evidence="9">JCM 32206</strain>
    </source>
</reference>
<keyword evidence="3" id="KW-0349">Heme</keyword>
<dbReference type="PRINTS" id="PR00359">
    <property type="entry name" value="BP450"/>
</dbReference>
<keyword evidence="7" id="KW-0503">Monooxygenase</keyword>
<evidence type="ECO:0000256" key="4">
    <source>
        <dbReference type="ARBA" id="ARBA00022723"/>
    </source>
</evidence>
<evidence type="ECO:0000256" key="7">
    <source>
        <dbReference type="ARBA" id="ARBA00023033"/>
    </source>
</evidence>
<dbReference type="InterPro" id="IPR036396">
    <property type="entry name" value="Cyt_P450_sf"/>
</dbReference>
<accession>A0ABP8PU56</accession>
<dbReference type="EMBL" id="BAABFB010000089">
    <property type="protein sequence ID" value="GAA4491356.1"/>
    <property type="molecule type" value="Genomic_DNA"/>
</dbReference>
<evidence type="ECO:0000256" key="2">
    <source>
        <dbReference type="ARBA" id="ARBA00010617"/>
    </source>
</evidence>
<sequence>MTTHTELDKSALIDPQTWLAGVPHSLFDALREQEPISWNEPESGGYWSLTRHKDIAQVSKDHERFTVERGDLYPRPSAETLAEQRDMLTLIDPPNHTRLRKLAAKSFTPRVIAKLEGWVREVIRGVLSDVSDKSEFDFVHDIAARIPGLVIASMLGIGDENGRETIVSCATDVFAMDQPDGQVRHVRGLQNLAAFLFQVREEKRAHPGDDIMSALNEARDDDGQALTDMEYIKFVSLLTLAGFETTHTLMGQGMRILLEEPRINDVVREAVEHDATREAVEELLRVVCPVNYFARTAKADVQIGDQLIKEGEMVLQWFAAANRDPEVFLNPHEFDLTRTPNPHMAFGGGGVHHCLGNHIARLETKILLEEMYSRPTKLELAGEPRRGANVFVNQILSLPVRHV</sequence>
<keyword evidence="6" id="KW-0408">Iron</keyword>
<dbReference type="RefSeq" id="WP_345353461.1">
    <property type="nucleotide sequence ID" value="NZ_BAABFB010000089.1"/>
</dbReference>
<evidence type="ECO:0000313" key="8">
    <source>
        <dbReference type="EMBL" id="GAA4491356.1"/>
    </source>
</evidence>
<comment type="similarity">
    <text evidence="2">Belongs to the cytochrome P450 family.</text>
</comment>
<dbReference type="SUPFAM" id="SSF48264">
    <property type="entry name" value="Cytochrome P450"/>
    <property type="match status" value="1"/>
</dbReference>
<evidence type="ECO:0000256" key="3">
    <source>
        <dbReference type="ARBA" id="ARBA00022617"/>
    </source>
</evidence>
<keyword evidence="4" id="KW-0479">Metal-binding</keyword>
<dbReference type="PANTHER" id="PTHR46696">
    <property type="entry name" value="P450, PUTATIVE (EUROFUNG)-RELATED"/>
    <property type="match status" value="1"/>
</dbReference>